<reference evidence="1" key="1">
    <citation type="submission" date="2019-06" db="EMBL/GenBank/DDBJ databases">
        <authorList>
            <person name="Zheng W."/>
        </authorList>
    </citation>
    <scope>NUCLEOTIDE SEQUENCE</scope>
    <source>
        <strain evidence="1">QDHG01</strain>
    </source>
</reference>
<evidence type="ECO:0000313" key="1">
    <source>
        <dbReference type="EMBL" id="TNV87176.1"/>
    </source>
</evidence>
<sequence>MFGSSDILKQEVSLNEESRSKSVMMRMPIDIEKKTKHTFNHQSGFIHKRRQSIEDPLLPENGMQISDNIRNILERLEVEGKPSPFIKREDWAMAKTANI</sequence>
<keyword evidence="2" id="KW-1185">Reference proteome</keyword>
<accession>A0A8J8P7Y8</accession>
<organism evidence="1 2">
    <name type="scientific">Halteria grandinella</name>
    <dbReference type="NCBI Taxonomy" id="5974"/>
    <lineage>
        <taxon>Eukaryota</taxon>
        <taxon>Sar</taxon>
        <taxon>Alveolata</taxon>
        <taxon>Ciliophora</taxon>
        <taxon>Intramacronucleata</taxon>
        <taxon>Spirotrichea</taxon>
        <taxon>Stichotrichia</taxon>
        <taxon>Sporadotrichida</taxon>
        <taxon>Halteriidae</taxon>
        <taxon>Halteria</taxon>
    </lineage>
</organism>
<dbReference type="Proteomes" id="UP000785679">
    <property type="component" value="Unassembled WGS sequence"/>
</dbReference>
<dbReference type="EMBL" id="RRYP01000593">
    <property type="protein sequence ID" value="TNV87176.1"/>
    <property type="molecule type" value="Genomic_DNA"/>
</dbReference>
<gene>
    <name evidence="1" type="ORF">FGO68_gene2177</name>
</gene>
<proteinExistence type="predicted"/>
<name>A0A8J8P7Y8_HALGN</name>
<protein>
    <submittedName>
        <fullName evidence="1">Uncharacterized protein</fullName>
    </submittedName>
</protein>
<dbReference type="AlphaFoldDB" id="A0A8J8P7Y8"/>
<evidence type="ECO:0000313" key="2">
    <source>
        <dbReference type="Proteomes" id="UP000785679"/>
    </source>
</evidence>
<comment type="caution">
    <text evidence="1">The sequence shown here is derived from an EMBL/GenBank/DDBJ whole genome shotgun (WGS) entry which is preliminary data.</text>
</comment>